<dbReference type="GO" id="GO:0016787">
    <property type="term" value="F:hydrolase activity"/>
    <property type="evidence" value="ECO:0007669"/>
    <property type="project" value="UniProtKB-KW"/>
</dbReference>
<comment type="caution">
    <text evidence="9">The sequence shown here is derived from an EMBL/GenBank/DDBJ whole genome shotgun (WGS) entry which is preliminary data.</text>
</comment>
<name>A0A6S7KR56_PARCT</name>
<keyword evidence="4" id="KW-0255">Endonuclease</keyword>
<dbReference type="InterPro" id="IPR050951">
    <property type="entry name" value="Retrovirus_Pol_polyprotein"/>
</dbReference>
<keyword evidence="10" id="KW-1185">Reference proteome</keyword>
<dbReference type="Gene3D" id="3.10.20.370">
    <property type="match status" value="1"/>
</dbReference>
<dbReference type="InterPro" id="IPR041588">
    <property type="entry name" value="Integrase_H2C2"/>
</dbReference>
<evidence type="ECO:0000256" key="1">
    <source>
        <dbReference type="ARBA" id="ARBA00022679"/>
    </source>
</evidence>
<dbReference type="CDD" id="cd09274">
    <property type="entry name" value="RNase_HI_RT_Ty3"/>
    <property type="match status" value="1"/>
</dbReference>
<keyword evidence="6" id="KW-0695">RNA-directed DNA polymerase</keyword>
<evidence type="ECO:0000256" key="6">
    <source>
        <dbReference type="ARBA" id="ARBA00022918"/>
    </source>
</evidence>
<evidence type="ECO:0000256" key="2">
    <source>
        <dbReference type="ARBA" id="ARBA00022695"/>
    </source>
</evidence>
<keyword evidence="5" id="KW-0378">Hydrolase</keyword>
<evidence type="ECO:0000259" key="7">
    <source>
        <dbReference type="Pfam" id="PF17917"/>
    </source>
</evidence>
<dbReference type="FunFam" id="1.10.340.70:FF:000003">
    <property type="entry name" value="Protein CBG25708"/>
    <property type="match status" value="1"/>
</dbReference>
<evidence type="ECO:0000256" key="5">
    <source>
        <dbReference type="ARBA" id="ARBA00022801"/>
    </source>
</evidence>
<dbReference type="OrthoDB" id="5989411at2759"/>
<dbReference type="InterPro" id="IPR041373">
    <property type="entry name" value="RT_RNaseH"/>
</dbReference>
<dbReference type="SUPFAM" id="SSF56672">
    <property type="entry name" value="DNA/RNA polymerases"/>
    <property type="match status" value="1"/>
</dbReference>
<organism evidence="9 10">
    <name type="scientific">Paramuricea clavata</name>
    <name type="common">Red gorgonian</name>
    <name type="synonym">Violescent sea-whip</name>
    <dbReference type="NCBI Taxonomy" id="317549"/>
    <lineage>
        <taxon>Eukaryota</taxon>
        <taxon>Metazoa</taxon>
        <taxon>Cnidaria</taxon>
        <taxon>Anthozoa</taxon>
        <taxon>Octocorallia</taxon>
        <taxon>Malacalcyonacea</taxon>
        <taxon>Plexauridae</taxon>
        <taxon>Paramuricea</taxon>
    </lineage>
</organism>
<evidence type="ECO:0000256" key="3">
    <source>
        <dbReference type="ARBA" id="ARBA00022722"/>
    </source>
</evidence>
<keyword evidence="2" id="KW-0548">Nucleotidyltransferase</keyword>
<evidence type="ECO:0000259" key="8">
    <source>
        <dbReference type="Pfam" id="PF17921"/>
    </source>
</evidence>
<dbReference type="PANTHER" id="PTHR37984">
    <property type="entry name" value="PROTEIN CBG26694"/>
    <property type="match status" value="1"/>
</dbReference>
<sequence>MSFYVIKGTRWVWHSRQQEAYDTAKALLQSSQVLVHYDPEKELLLSCDASPYGVGAVLAHKMNDGSERPIAYASRTLSKPERGYSQLDKEALAILFAVKKFHQFLYGRHFVVYTDHKPLLGLLNPDKATPTMASSRMQRWALTLLAYEYELIYRPGNQNGNADSLSRLPLPDVPASTSVPGDIINLMEHINGSPVDATKLKLWTDRDPVLSQIKHFVLNGWPTTVQDTDLQPYFARKDELSVHAGCLMWGARVIVPPQGRDEVMNILHDSHPGIVRMKGIARSHVWWPKMDQALEE</sequence>
<dbReference type="Pfam" id="PF17917">
    <property type="entry name" value="RT_RNaseH"/>
    <property type="match status" value="1"/>
</dbReference>
<protein>
    <submittedName>
        <fullName evidence="9">Uncharacterized protein</fullName>
    </submittedName>
</protein>
<dbReference type="EMBL" id="CACRXK020012215">
    <property type="protein sequence ID" value="CAB4022898.1"/>
    <property type="molecule type" value="Genomic_DNA"/>
</dbReference>
<feature type="domain" description="Integrase zinc-binding" evidence="8">
    <location>
        <begin position="255"/>
        <end position="295"/>
    </location>
</feature>
<dbReference type="AlphaFoldDB" id="A0A6S7KR56"/>
<proteinExistence type="predicted"/>
<dbReference type="PANTHER" id="PTHR37984:SF5">
    <property type="entry name" value="PROTEIN NYNRIN-LIKE"/>
    <property type="match status" value="1"/>
</dbReference>
<keyword evidence="1" id="KW-0808">Transferase</keyword>
<evidence type="ECO:0000313" key="10">
    <source>
        <dbReference type="Proteomes" id="UP001152795"/>
    </source>
</evidence>
<dbReference type="FunFam" id="3.10.20.370:FF:000001">
    <property type="entry name" value="Retrovirus-related Pol polyprotein from transposon 17.6-like protein"/>
    <property type="match status" value="1"/>
</dbReference>
<dbReference type="InterPro" id="IPR043502">
    <property type="entry name" value="DNA/RNA_pol_sf"/>
</dbReference>
<dbReference type="Proteomes" id="UP001152795">
    <property type="component" value="Unassembled WGS sequence"/>
</dbReference>
<evidence type="ECO:0000256" key="4">
    <source>
        <dbReference type="ARBA" id="ARBA00022759"/>
    </source>
</evidence>
<feature type="domain" description="Reverse transcriptase RNase H-like" evidence="7">
    <location>
        <begin position="38"/>
        <end position="147"/>
    </location>
</feature>
<keyword evidence="3" id="KW-0540">Nuclease</keyword>
<dbReference type="GO" id="GO:0003964">
    <property type="term" value="F:RNA-directed DNA polymerase activity"/>
    <property type="evidence" value="ECO:0007669"/>
    <property type="project" value="UniProtKB-KW"/>
</dbReference>
<accession>A0A6S7KR56</accession>
<reference evidence="9" key="1">
    <citation type="submission" date="2020-04" db="EMBL/GenBank/DDBJ databases">
        <authorList>
            <person name="Alioto T."/>
            <person name="Alioto T."/>
            <person name="Gomez Garrido J."/>
        </authorList>
    </citation>
    <scope>NUCLEOTIDE SEQUENCE</scope>
    <source>
        <strain evidence="9">A484AB</strain>
    </source>
</reference>
<evidence type="ECO:0000313" key="9">
    <source>
        <dbReference type="EMBL" id="CAB4022898.1"/>
    </source>
</evidence>
<dbReference type="Pfam" id="PF17921">
    <property type="entry name" value="Integrase_H2C2"/>
    <property type="match status" value="1"/>
</dbReference>
<gene>
    <name evidence="9" type="ORF">PACLA_8A024760</name>
</gene>
<dbReference type="GO" id="GO:0004519">
    <property type="term" value="F:endonuclease activity"/>
    <property type="evidence" value="ECO:0007669"/>
    <property type="project" value="UniProtKB-KW"/>
</dbReference>
<dbReference type="Gene3D" id="1.10.340.70">
    <property type="match status" value="1"/>
</dbReference>